<keyword evidence="4" id="KW-0378">Hydrolase</keyword>
<evidence type="ECO:0000313" key="8">
    <source>
        <dbReference type="EMBL" id="TFY63224.1"/>
    </source>
</evidence>
<dbReference type="AlphaFoldDB" id="A0A4Y9YL25"/>
<dbReference type="GO" id="GO:0046872">
    <property type="term" value="F:metal ion binding"/>
    <property type="evidence" value="ECO:0007669"/>
    <property type="project" value="UniProtKB-KW"/>
</dbReference>
<keyword evidence="3" id="KW-0479">Metal-binding</keyword>
<dbReference type="Gene3D" id="6.20.210.10">
    <property type="entry name" value="Nin one binding (NOB1), Zn-ribbon-like"/>
    <property type="match status" value="1"/>
</dbReference>
<dbReference type="GO" id="GO:0030688">
    <property type="term" value="C:preribosome, small subunit precursor"/>
    <property type="evidence" value="ECO:0007669"/>
    <property type="project" value="TreeGrafter"/>
</dbReference>
<dbReference type="GO" id="GO:0031981">
    <property type="term" value="C:nuclear lumen"/>
    <property type="evidence" value="ECO:0007669"/>
    <property type="project" value="UniProtKB-ARBA"/>
</dbReference>
<dbReference type="GO" id="GO:0016787">
    <property type="term" value="F:hydrolase activity"/>
    <property type="evidence" value="ECO:0007669"/>
    <property type="project" value="UniProtKB-KW"/>
</dbReference>
<evidence type="ECO:0000256" key="5">
    <source>
        <dbReference type="SAM" id="MobiDB-lite"/>
    </source>
</evidence>
<reference evidence="8 9" key="1">
    <citation type="submission" date="2019-01" db="EMBL/GenBank/DDBJ databases">
        <title>Genome sequencing of the rare red list fungi Fomitopsis rosea.</title>
        <authorList>
            <person name="Buettner E."/>
            <person name="Kellner H."/>
        </authorList>
    </citation>
    <scope>NUCLEOTIDE SEQUENCE [LARGE SCALE GENOMIC DNA]</scope>
    <source>
        <strain evidence="8 9">DSM 105464</strain>
    </source>
</reference>
<dbReference type="Proteomes" id="UP000298390">
    <property type="component" value="Unassembled WGS sequence"/>
</dbReference>
<dbReference type="FunFam" id="3.40.50.1010:FF:000020">
    <property type="entry name" value="20S-pre-rRNA D-site endonuclease NOB1"/>
    <property type="match status" value="1"/>
</dbReference>
<sequence length="436" mass="46876">MASSSTTTKPTCKHLVLDAGPLLSLSPLRGLAETYYTVPQVLDELKDKRAREHFQQLGLSAGVRIDVRGPDATSLAHVIQFAKKTGDYSVLSHADLCVLALTYALDVKEKEQAKPTGENPQDESATSSAAQGTQDKISSTEEHKHVAEVTESGTNDALDAETEADEEEPLESDTPSSDSDGDDTGEETKTDTHDEAAENDEQPREPLDVELHPIQDQEEQPKDAPASSSHPPSSTSPSTTPPTTTRSTQAPPEPIYDDPSDEEDGEGRVDHTIQRCIAQIPCAQPPSVRRRKEGESKAGTHPGRVHDRGFCDAERAVADGAGADNARKFCPSCGNPTLLRTSVTISSPNAGPNTPALQVHLKKNFQYKTRGTIYSIPTPKPGSAKGGPGEGLILREDQLAWQRAKKRADGKREREERRMLTAATRGGIGEGGRGTQ</sequence>
<feature type="compositionally biased region" description="Gly residues" evidence="5">
    <location>
        <begin position="426"/>
        <end position="436"/>
    </location>
</feature>
<evidence type="ECO:0000256" key="1">
    <source>
        <dbReference type="ARBA" id="ARBA00005858"/>
    </source>
</evidence>
<evidence type="ECO:0000259" key="7">
    <source>
        <dbReference type="Pfam" id="PF17146"/>
    </source>
</evidence>
<dbReference type="GO" id="GO:0030490">
    <property type="term" value="P:maturation of SSU-rRNA"/>
    <property type="evidence" value="ECO:0007669"/>
    <property type="project" value="TreeGrafter"/>
</dbReference>
<dbReference type="InterPro" id="IPR036283">
    <property type="entry name" value="NOB1_Zf-like_sf"/>
</dbReference>
<feature type="region of interest" description="Disordered" evidence="5">
    <location>
        <begin position="111"/>
        <end position="307"/>
    </location>
</feature>
<feature type="compositionally biased region" description="Basic and acidic residues" evidence="5">
    <location>
        <begin position="186"/>
        <end position="222"/>
    </location>
</feature>
<feature type="compositionally biased region" description="Polar residues" evidence="5">
    <location>
        <begin position="118"/>
        <end position="137"/>
    </location>
</feature>
<feature type="domain" description="Nin one binding (NOB1) Zn-ribbon-like" evidence="6">
    <location>
        <begin position="324"/>
        <end position="382"/>
    </location>
</feature>
<comment type="caution">
    <text evidence="8">The sequence shown here is derived from an EMBL/GenBank/DDBJ whole genome shotgun (WGS) entry which is preliminary data.</text>
</comment>
<feature type="domain" description="Ribonuclease PIN" evidence="7">
    <location>
        <begin position="15"/>
        <end position="105"/>
    </location>
</feature>
<feature type="compositionally biased region" description="Acidic residues" evidence="5">
    <location>
        <begin position="158"/>
        <end position="171"/>
    </location>
</feature>
<keyword evidence="2" id="KW-0540">Nuclease</keyword>
<dbReference type="STRING" id="34475.A0A4Y9YL25"/>
<dbReference type="GO" id="GO:0004521">
    <property type="term" value="F:RNA endonuclease activity"/>
    <property type="evidence" value="ECO:0007669"/>
    <property type="project" value="TreeGrafter"/>
</dbReference>
<evidence type="ECO:0000256" key="3">
    <source>
        <dbReference type="ARBA" id="ARBA00022723"/>
    </source>
</evidence>
<dbReference type="Pfam" id="PF17146">
    <property type="entry name" value="PIN_6"/>
    <property type="match status" value="1"/>
</dbReference>
<dbReference type="InterPro" id="IPR033411">
    <property type="entry name" value="Ribonuclease_PIN"/>
</dbReference>
<feature type="compositionally biased region" description="Low complexity" evidence="5">
    <location>
        <begin position="224"/>
        <end position="250"/>
    </location>
</feature>
<feature type="compositionally biased region" description="Basic and acidic residues" evidence="5">
    <location>
        <begin position="292"/>
        <end position="307"/>
    </location>
</feature>
<evidence type="ECO:0000259" key="6">
    <source>
        <dbReference type="Pfam" id="PF08772"/>
    </source>
</evidence>
<protein>
    <submittedName>
        <fullName evidence="8">Uncharacterized protein</fullName>
    </submittedName>
</protein>
<proteinExistence type="inferred from homology"/>
<dbReference type="EMBL" id="SEKV01000137">
    <property type="protein sequence ID" value="TFY63224.1"/>
    <property type="molecule type" value="Genomic_DNA"/>
</dbReference>
<feature type="region of interest" description="Disordered" evidence="5">
    <location>
        <begin position="404"/>
        <end position="436"/>
    </location>
</feature>
<dbReference type="PANTHER" id="PTHR12814">
    <property type="entry name" value="RNA-BINDING PROTEIN NOB1"/>
    <property type="match status" value="1"/>
</dbReference>
<evidence type="ECO:0000313" key="9">
    <source>
        <dbReference type="Proteomes" id="UP000298390"/>
    </source>
</evidence>
<accession>A0A4Y9YL25</accession>
<dbReference type="Gene3D" id="3.40.50.1010">
    <property type="entry name" value="5'-nuclease"/>
    <property type="match status" value="1"/>
</dbReference>
<dbReference type="CDD" id="cd09876">
    <property type="entry name" value="PIN_Nob1-like"/>
    <property type="match status" value="1"/>
</dbReference>
<dbReference type="InterPro" id="IPR039907">
    <property type="entry name" value="NOB1"/>
</dbReference>
<dbReference type="SUPFAM" id="SSF144206">
    <property type="entry name" value="NOB1 zinc finger-like"/>
    <property type="match status" value="1"/>
</dbReference>
<feature type="compositionally biased region" description="Acidic residues" evidence="5">
    <location>
        <begin position="255"/>
        <end position="265"/>
    </location>
</feature>
<comment type="similarity">
    <text evidence="1">Belongs to the NOB1 family.</text>
</comment>
<feature type="compositionally biased region" description="Basic and acidic residues" evidence="5">
    <location>
        <begin position="410"/>
        <end position="419"/>
    </location>
</feature>
<dbReference type="PANTHER" id="PTHR12814:SF2">
    <property type="entry name" value="RNA-BINDING PROTEIN NOB1"/>
    <property type="match status" value="1"/>
</dbReference>
<evidence type="ECO:0000256" key="2">
    <source>
        <dbReference type="ARBA" id="ARBA00022722"/>
    </source>
</evidence>
<dbReference type="GO" id="GO:0005737">
    <property type="term" value="C:cytoplasm"/>
    <property type="evidence" value="ECO:0007669"/>
    <property type="project" value="UniProtKB-ARBA"/>
</dbReference>
<gene>
    <name evidence="8" type="ORF">EVJ58_g3373</name>
</gene>
<dbReference type="InterPro" id="IPR014881">
    <property type="entry name" value="NOB1_Zn-bd"/>
</dbReference>
<feature type="compositionally biased region" description="Basic and acidic residues" evidence="5">
    <location>
        <begin position="138"/>
        <end position="148"/>
    </location>
</feature>
<name>A0A4Y9YL25_9APHY</name>
<organism evidence="8 9">
    <name type="scientific">Rhodofomes roseus</name>
    <dbReference type="NCBI Taxonomy" id="34475"/>
    <lineage>
        <taxon>Eukaryota</taxon>
        <taxon>Fungi</taxon>
        <taxon>Dikarya</taxon>
        <taxon>Basidiomycota</taxon>
        <taxon>Agaricomycotina</taxon>
        <taxon>Agaricomycetes</taxon>
        <taxon>Polyporales</taxon>
        <taxon>Rhodofomes</taxon>
    </lineage>
</organism>
<evidence type="ECO:0000256" key="4">
    <source>
        <dbReference type="ARBA" id="ARBA00022801"/>
    </source>
</evidence>
<dbReference type="Pfam" id="PF08772">
    <property type="entry name" value="Zn_ribbon_NOB1"/>
    <property type="match status" value="1"/>
</dbReference>